<name>A0ABW2USB7_9BACI</name>
<feature type="transmembrane region" description="Helical" evidence="2">
    <location>
        <begin position="616"/>
        <end position="634"/>
    </location>
</feature>
<feature type="transmembrane region" description="Helical" evidence="2">
    <location>
        <begin position="163"/>
        <end position="181"/>
    </location>
</feature>
<dbReference type="RefSeq" id="WP_382357387.1">
    <property type="nucleotide sequence ID" value="NZ_JBHTGR010000002.1"/>
</dbReference>
<feature type="transmembrane region" description="Helical" evidence="2">
    <location>
        <begin position="38"/>
        <end position="55"/>
    </location>
</feature>
<proteinExistence type="predicted"/>
<dbReference type="PANTHER" id="PTHR42736">
    <property type="entry name" value="PROTEIN-GLUTAMINE GAMMA-GLUTAMYLTRANSFERASE"/>
    <property type="match status" value="1"/>
</dbReference>
<dbReference type="Pfam" id="PF01841">
    <property type="entry name" value="Transglut_core"/>
    <property type="match status" value="1"/>
</dbReference>
<keyword evidence="5" id="KW-1185">Reference proteome</keyword>
<evidence type="ECO:0000256" key="2">
    <source>
        <dbReference type="SAM" id="Phobius"/>
    </source>
</evidence>
<feature type="transmembrane region" description="Helical" evidence="2">
    <location>
        <begin position="139"/>
        <end position="157"/>
    </location>
</feature>
<keyword evidence="2" id="KW-0472">Membrane</keyword>
<evidence type="ECO:0000313" key="5">
    <source>
        <dbReference type="Proteomes" id="UP001596620"/>
    </source>
</evidence>
<dbReference type="Proteomes" id="UP001596620">
    <property type="component" value="Unassembled WGS sequence"/>
</dbReference>
<feature type="transmembrane region" description="Helical" evidence="2">
    <location>
        <begin position="7"/>
        <end position="26"/>
    </location>
</feature>
<comment type="caution">
    <text evidence="4">The sequence shown here is derived from an EMBL/GenBank/DDBJ whole genome shotgun (WGS) entry which is preliminary data.</text>
</comment>
<dbReference type="SUPFAM" id="SSF54001">
    <property type="entry name" value="Cysteine proteinases"/>
    <property type="match status" value="1"/>
</dbReference>
<dbReference type="Gene3D" id="3.10.620.30">
    <property type="match status" value="1"/>
</dbReference>
<accession>A0ABW2USB7</accession>
<keyword evidence="2" id="KW-0812">Transmembrane</keyword>
<feature type="region of interest" description="Disordered" evidence="1">
    <location>
        <begin position="241"/>
        <end position="264"/>
    </location>
</feature>
<sequence length="735" mass="83559">MTGKQSFLYTTLLYGCAFILFLEWLYPVELVSDVRNMTVFLVYAIFCFAIAMLRLRWWLSMPLKGMGLVLILDSLFLEPSLFSSAWLNQAVSEISLNLNALMAQHWGALTPLFRSLLFLLLIWMLSYLLYYWFIVMQRVFLFVVMTVVYLSLLDTFTPYDADAAIVRTLIVSFIALGVGHLSQEEMRESVRFAWLKKAPSWVIPLAVLIMVSVLTGFAAPKFDPQWPDPVPFLNSAAENASGLENSDDAGSQKSGYGEDDTQLGGSFVQDKTVVFKAKAQDEHYWRVETKDVYTGKGWKKSQNTQYNLQSSDAIDMDTFSDDVPVEEHKAQVTFQNGRPMGKLVYPYGITGFAANGVAADLDVDMQVDRQFGEIRPVQNGSISRLKQYTVQYDVPSFRPDVLRSVSPGDDPGGLKERYTQLPDSLPERVGELAKEITEDATNRYDKAQSIETYFGQSGFRYQTSNVPVPDADQDYVDQFLFDSKEGYCDNYSTSMVVMLRSLGIPARWAKGFTSGEVVDYGETDDDADVYKVTNANAHSWVEVYFPGSGWVSFEPTQGFSNLTEYQEQDSNAESGNETEQDTEEPETDEPDTAEQSDEADEAAQAQETRSNGSFPWGYVLAGAAVIAVLALVIYKTRFRWRMAYLLRKWQRRPDDQIFQEAYLCLLDLLAHKGVTRRPDETLSEFSQQVDTLYQTTDMGRLTTAYEQWLYKNELTSQDEVRLRELWRQLMKRILA</sequence>
<protein>
    <submittedName>
        <fullName evidence="4">DUF3488 and DUF4129 domain-containing transglutaminase family protein</fullName>
    </submittedName>
</protein>
<dbReference type="PROSITE" id="PS51257">
    <property type="entry name" value="PROKAR_LIPOPROTEIN"/>
    <property type="match status" value="1"/>
</dbReference>
<dbReference type="Pfam" id="PF13559">
    <property type="entry name" value="DUF4129"/>
    <property type="match status" value="1"/>
</dbReference>
<feature type="compositionally biased region" description="Acidic residues" evidence="1">
    <location>
        <begin position="576"/>
        <end position="601"/>
    </location>
</feature>
<dbReference type="EMBL" id="JBHTGR010000002">
    <property type="protein sequence ID" value="MFC7745908.1"/>
    <property type="molecule type" value="Genomic_DNA"/>
</dbReference>
<feature type="region of interest" description="Disordered" evidence="1">
    <location>
        <begin position="565"/>
        <end position="609"/>
    </location>
</feature>
<reference evidence="5" key="1">
    <citation type="journal article" date="2019" name="Int. J. Syst. Evol. Microbiol.">
        <title>The Global Catalogue of Microorganisms (GCM) 10K type strain sequencing project: providing services to taxonomists for standard genome sequencing and annotation.</title>
        <authorList>
            <consortium name="The Broad Institute Genomics Platform"/>
            <consortium name="The Broad Institute Genome Sequencing Center for Infectious Disease"/>
            <person name="Wu L."/>
            <person name="Ma J."/>
        </authorList>
    </citation>
    <scope>NUCLEOTIDE SEQUENCE [LARGE SCALE GENOMIC DNA]</scope>
    <source>
        <strain evidence="5">JCM 30234</strain>
    </source>
</reference>
<gene>
    <name evidence="4" type="ORF">ACFQU8_01450</name>
</gene>
<evidence type="ECO:0000313" key="4">
    <source>
        <dbReference type="EMBL" id="MFC7745908.1"/>
    </source>
</evidence>
<dbReference type="InterPro" id="IPR038765">
    <property type="entry name" value="Papain-like_cys_pep_sf"/>
</dbReference>
<evidence type="ECO:0000256" key="1">
    <source>
        <dbReference type="SAM" id="MobiDB-lite"/>
    </source>
</evidence>
<feature type="transmembrane region" description="Helical" evidence="2">
    <location>
        <begin position="67"/>
        <end position="87"/>
    </location>
</feature>
<organism evidence="4 5">
    <name type="scientific">Lentibacillus kimchii</name>
    <dbReference type="NCBI Taxonomy" id="1542911"/>
    <lineage>
        <taxon>Bacteria</taxon>
        <taxon>Bacillati</taxon>
        <taxon>Bacillota</taxon>
        <taxon>Bacilli</taxon>
        <taxon>Bacillales</taxon>
        <taxon>Bacillaceae</taxon>
        <taxon>Lentibacillus</taxon>
    </lineage>
</organism>
<dbReference type="InterPro" id="IPR025403">
    <property type="entry name" value="TgpA-like_C"/>
</dbReference>
<feature type="transmembrane region" description="Helical" evidence="2">
    <location>
        <begin position="112"/>
        <end position="132"/>
    </location>
</feature>
<evidence type="ECO:0000259" key="3">
    <source>
        <dbReference type="SMART" id="SM00460"/>
    </source>
</evidence>
<feature type="compositionally biased region" description="Polar residues" evidence="1">
    <location>
        <begin position="241"/>
        <end position="254"/>
    </location>
</feature>
<dbReference type="InterPro" id="IPR052901">
    <property type="entry name" value="Bact_TGase-like"/>
</dbReference>
<dbReference type="InterPro" id="IPR002931">
    <property type="entry name" value="Transglutaminase-like"/>
</dbReference>
<feature type="transmembrane region" description="Helical" evidence="2">
    <location>
        <begin position="201"/>
        <end position="219"/>
    </location>
</feature>
<feature type="domain" description="Transglutaminase-like" evidence="3">
    <location>
        <begin position="480"/>
        <end position="557"/>
    </location>
</feature>
<dbReference type="SMART" id="SM00460">
    <property type="entry name" value="TGc"/>
    <property type="match status" value="1"/>
</dbReference>
<feature type="compositionally biased region" description="Polar residues" evidence="1">
    <location>
        <begin position="565"/>
        <end position="575"/>
    </location>
</feature>
<keyword evidence="2" id="KW-1133">Transmembrane helix</keyword>
<dbReference type="PANTHER" id="PTHR42736:SF1">
    <property type="entry name" value="PROTEIN-GLUTAMINE GAMMA-GLUTAMYLTRANSFERASE"/>
    <property type="match status" value="1"/>
</dbReference>